<evidence type="ECO:0000256" key="3">
    <source>
        <dbReference type="SAM" id="SignalP"/>
    </source>
</evidence>
<dbReference type="Gene3D" id="2.60.40.10">
    <property type="entry name" value="Immunoglobulins"/>
    <property type="match status" value="1"/>
</dbReference>
<evidence type="ECO:0000313" key="6">
    <source>
        <dbReference type="Proteomes" id="UP001499951"/>
    </source>
</evidence>
<keyword evidence="2" id="KW-0378">Hydrolase</keyword>
<dbReference type="PRINTS" id="PR00133">
    <property type="entry name" value="GLHYDRLASE3"/>
</dbReference>
<dbReference type="EMBL" id="BAAADD010000004">
    <property type="protein sequence ID" value="GAA0569867.1"/>
    <property type="molecule type" value="Genomic_DNA"/>
</dbReference>
<accession>A0ABN1EMP7</accession>
<proteinExistence type="inferred from homology"/>
<keyword evidence="3" id="KW-0732">Signal</keyword>
<comment type="similarity">
    <text evidence="1">Belongs to the glycosyl hydrolase 3 family.</text>
</comment>
<dbReference type="InterPro" id="IPR036881">
    <property type="entry name" value="Glyco_hydro_3_C_sf"/>
</dbReference>
<dbReference type="SMART" id="SM01217">
    <property type="entry name" value="Fn3_like"/>
    <property type="match status" value="1"/>
</dbReference>
<dbReference type="Pfam" id="PF14310">
    <property type="entry name" value="Fn3-like"/>
    <property type="match status" value="1"/>
</dbReference>
<dbReference type="Pfam" id="PF01915">
    <property type="entry name" value="Glyco_hydro_3_C"/>
    <property type="match status" value="1"/>
</dbReference>
<dbReference type="InterPro" id="IPR036962">
    <property type="entry name" value="Glyco_hydro_3_N_sf"/>
</dbReference>
<feature type="chain" id="PRO_5046458874" evidence="3">
    <location>
        <begin position="23"/>
        <end position="724"/>
    </location>
</feature>
<dbReference type="Pfam" id="PF00933">
    <property type="entry name" value="Glyco_hydro_3"/>
    <property type="match status" value="1"/>
</dbReference>
<protein>
    <submittedName>
        <fullName evidence="5">Beta-glucosidase</fullName>
    </submittedName>
</protein>
<dbReference type="InterPro" id="IPR013783">
    <property type="entry name" value="Ig-like_fold"/>
</dbReference>
<evidence type="ECO:0000313" key="5">
    <source>
        <dbReference type="EMBL" id="GAA0569867.1"/>
    </source>
</evidence>
<dbReference type="Gene3D" id="3.20.20.300">
    <property type="entry name" value="Glycoside hydrolase, family 3, N-terminal domain"/>
    <property type="match status" value="1"/>
</dbReference>
<dbReference type="Proteomes" id="UP001499951">
    <property type="component" value="Unassembled WGS sequence"/>
</dbReference>
<keyword evidence="6" id="KW-1185">Reference proteome</keyword>
<feature type="signal peptide" evidence="3">
    <location>
        <begin position="1"/>
        <end position="22"/>
    </location>
</feature>
<dbReference type="InterPro" id="IPR017853">
    <property type="entry name" value="GH"/>
</dbReference>
<dbReference type="InterPro" id="IPR002772">
    <property type="entry name" value="Glyco_hydro_3_C"/>
</dbReference>
<name>A0ABN1EMP7_9PROT</name>
<organism evidence="5 6">
    <name type="scientific">Rhizomicrobium electricum</name>
    <dbReference type="NCBI Taxonomy" id="480070"/>
    <lineage>
        <taxon>Bacteria</taxon>
        <taxon>Pseudomonadati</taxon>
        <taxon>Pseudomonadota</taxon>
        <taxon>Alphaproteobacteria</taxon>
        <taxon>Micropepsales</taxon>
        <taxon>Micropepsaceae</taxon>
        <taxon>Rhizomicrobium</taxon>
    </lineage>
</organism>
<dbReference type="SUPFAM" id="SSF51445">
    <property type="entry name" value="(Trans)glycosidases"/>
    <property type="match status" value="1"/>
</dbReference>
<dbReference type="InterPro" id="IPR050288">
    <property type="entry name" value="Cellulose_deg_GH3"/>
</dbReference>
<dbReference type="RefSeq" id="WP_166929511.1">
    <property type="nucleotide sequence ID" value="NZ_BAAADD010000004.1"/>
</dbReference>
<dbReference type="SUPFAM" id="SSF52279">
    <property type="entry name" value="Beta-D-glucan exohydrolase, C-terminal domain"/>
    <property type="match status" value="1"/>
</dbReference>
<sequence length="724" mass="76897">MSLRTPAVFVSCALLLAAPAAARHAWDDTSLSADARANLVLKAMKQDEKLSLVFGYFGSPKPDKNFVPPAESRMGSAGYVPGIPRLGIPPQWITDAGMGVATQRDSADSFRERTALPAGIAVAATFNPDIARAGGAMIGSESRASGFNVLLGGGVDLLREPRSGRNFEYAGEDPLLAGTIVGASVQGIQSQGVISTVKHWALNDQETGRHIYSTDMDDAAAHMSDFLAFELALEKGQPGSVMCSYNKVRSLYACESDYLLNQVLKSRFKYPGYVMSDWGAVYSTERAALAGLDQQSAGIFDDQPWFGKPLKQAIQNHKVPQSRLDDMARRILRSIFTVGLYDRPITDAKIDFEANKKVAQAAAEESIVLLKNKNNVLPIARTAKRILIIGGHADRGIISGGGSSTVFPAGGIAVPGLDVKGWYGPIVYIPSSPMAALMGHLPQTPFKYLDGSDAAAAAKEAAKSDVVLVFATQWSTEDVDHPMNLDGNQDELIRTVAAANPNTVVVVESGNPIFMPWADQVAGIVEAWFPGSGGGEAIARVLLGEVDASGRLPATFPASLDQFPQPTLPGAGLKDPFVINYPEGAAVGYKWFDKKNLKPLFPFGYGLSYTQFAYSDLGAAVVDGKLTVHFTVKNVGSRAGKDAPQIYVSPKNGGWEAPKRLAGWSKVSLAPGASIAVTLTVDPRLLSVHDGKGWKLSEGPFVVSLGASSADIKESVEASGALSR</sequence>
<evidence type="ECO:0000256" key="1">
    <source>
        <dbReference type="ARBA" id="ARBA00005336"/>
    </source>
</evidence>
<evidence type="ECO:0000259" key="4">
    <source>
        <dbReference type="SMART" id="SM01217"/>
    </source>
</evidence>
<dbReference type="PANTHER" id="PTHR42715">
    <property type="entry name" value="BETA-GLUCOSIDASE"/>
    <property type="match status" value="1"/>
</dbReference>
<dbReference type="InterPro" id="IPR001764">
    <property type="entry name" value="Glyco_hydro_3_N"/>
</dbReference>
<feature type="domain" description="Fibronectin type III-like" evidence="4">
    <location>
        <begin position="642"/>
        <end position="709"/>
    </location>
</feature>
<dbReference type="Gene3D" id="3.40.50.1700">
    <property type="entry name" value="Glycoside hydrolase family 3 C-terminal domain"/>
    <property type="match status" value="1"/>
</dbReference>
<dbReference type="PANTHER" id="PTHR42715:SF10">
    <property type="entry name" value="BETA-GLUCOSIDASE"/>
    <property type="match status" value="1"/>
</dbReference>
<reference evidence="5 6" key="1">
    <citation type="journal article" date="2019" name="Int. J. Syst. Evol. Microbiol.">
        <title>The Global Catalogue of Microorganisms (GCM) 10K type strain sequencing project: providing services to taxonomists for standard genome sequencing and annotation.</title>
        <authorList>
            <consortium name="The Broad Institute Genomics Platform"/>
            <consortium name="The Broad Institute Genome Sequencing Center for Infectious Disease"/>
            <person name="Wu L."/>
            <person name="Ma J."/>
        </authorList>
    </citation>
    <scope>NUCLEOTIDE SEQUENCE [LARGE SCALE GENOMIC DNA]</scope>
    <source>
        <strain evidence="5 6">JCM 15089</strain>
    </source>
</reference>
<dbReference type="InterPro" id="IPR026891">
    <property type="entry name" value="Fn3-like"/>
</dbReference>
<evidence type="ECO:0000256" key="2">
    <source>
        <dbReference type="ARBA" id="ARBA00022801"/>
    </source>
</evidence>
<gene>
    <name evidence="5" type="ORF">GCM10008942_18260</name>
</gene>
<comment type="caution">
    <text evidence="5">The sequence shown here is derived from an EMBL/GenBank/DDBJ whole genome shotgun (WGS) entry which is preliminary data.</text>
</comment>